<evidence type="ECO:0008006" key="4">
    <source>
        <dbReference type="Google" id="ProtNLM"/>
    </source>
</evidence>
<protein>
    <recommendedName>
        <fullName evidence="4">PH domain-containing protein</fullName>
    </recommendedName>
</protein>
<gene>
    <name evidence="2" type="ORF">F9B16_01445</name>
</gene>
<keyword evidence="3" id="KW-1185">Reference proteome</keyword>
<reference evidence="2 3" key="1">
    <citation type="submission" date="2019-09" db="EMBL/GenBank/DDBJ databases">
        <title>Actinomadura physcomitrii sp. nov., a novel actinomycete isolated from moss [Physcomitrium sphaericum (Ludw) Fuernr].</title>
        <authorList>
            <person name="Liu C."/>
            <person name="Zhuang X."/>
        </authorList>
    </citation>
    <scope>NUCLEOTIDE SEQUENCE [LARGE SCALE GENOMIC DNA]</scope>
    <source>
        <strain evidence="2 3">CYP1-1B</strain>
    </source>
</reference>
<sequence length="419" mass="45690">MTAPQDELQIAYRSRTVWFWSAVWPVALALRWFLGGDAAGPLDLWFLGIALLEANAVMTALRARRGLTLTAREVIWHKYEMRLSWANVTAVEQSARRDGTRLVVRVGEPDQALEEVAFPARLEVRADLRRFGAPVVLRAGSLARPAAEVVEIAERLRREYEPPSGVMRLSTGAVSPERDRARRSARLWVRLASAGFGVLLAAVIVSITAPAPAPQLTFAFKRTTGPGYMDQTLMMNNYGSTATAPSLTFVPLDWTGHVLPGVTVRTAYGSDRGLVVLPPRSTGADVLAFDGPGFRNVADVRVTVRHQEHPKQPAHAAGELQARRLIGTGYTEAGQDFDTVVVHNTNGVAVSVRLVCILWEDPPPGAAQQMVRSLPIGGLISMAPYAKIRVPVTEPVRSLARSCGSVKVYYSRSTDLVNV</sequence>
<name>A0A6L3W8L9_9ACTN</name>
<proteinExistence type="predicted"/>
<dbReference type="RefSeq" id="WP_151537965.1">
    <property type="nucleotide sequence ID" value="NZ_WBMR01000002.1"/>
</dbReference>
<dbReference type="AlphaFoldDB" id="A0A6L3W8L9"/>
<feature type="transmembrane region" description="Helical" evidence="1">
    <location>
        <begin position="187"/>
        <end position="209"/>
    </location>
</feature>
<dbReference type="OrthoDB" id="3480451at2"/>
<dbReference type="EMBL" id="WBMR01000002">
    <property type="protein sequence ID" value="KAB2389937.1"/>
    <property type="molecule type" value="Genomic_DNA"/>
</dbReference>
<comment type="caution">
    <text evidence="2">The sequence shown here is derived from an EMBL/GenBank/DDBJ whole genome shotgun (WGS) entry which is preliminary data.</text>
</comment>
<dbReference type="Proteomes" id="UP000483004">
    <property type="component" value="Unassembled WGS sequence"/>
</dbReference>
<feature type="transmembrane region" description="Helical" evidence="1">
    <location>
        <begin position="45"/>
        <end position="63"/>
    </location>
</feature>
<evidence type="ECO:0000256" key="1">
    <source>
        <dbReference type="SAM" id="Phobius"/>
    </source>
</evidence>
<keyword evidence="1" id="KW-0812">Transmembrane</keyword>
<organism evidence="2 3">
    <name type="scientific">Actinomadura montaniterrae</name>
    <dbReference type="NCBI Taxonomy" id="1803903"/>
    <lineage>
        <taxon>Bacteria</taxon>
        <taxon>Bacillati</taxon>
        <taxon>Actinomycetota</taxon>
        <taxon>Actinomycetes</taxon>
        <taxon>Streptosporangiales</taxon>
        <taxon>Thermomonosporaceae</taxon>
        <taxon>Actinomadura</taxon>
    </lineage>
</organism>
<accession>A0A6L3W8L9</accession>
<feature type="transmembrane region" description="Helical" evidence="1">
    <location>
        <begin position="17"/>
        <end position="33"/>
    </location>
</feature>
<evidence type="ECO:0000313" key="3">
    <source>
        <dbReference type="Proteomes" id="UP000483004"/>
    </source>
</evidence>
<evidence type="ECO:0000313" key="2">
    <source>
        <dbReference type="EMBL" id="KAB2389937.1"/>
    </source>
</evidence>
<keyword evidence="1" id="KW-1133">Transmembrane helix</keyword>
<keyword evidence="1" id="KW-0472">Membrane</keyword>